<dbReference type="PANTHER" id="PTHR21716">
    <property type="entry name" value="TRANSMEMBRANE PROTEIN"/>
    <property type="match status" value="1"/>
</dbReference>
<feature type="region of interest" description="Disordered" evidence="8">
    <location>
        <begin position="155"/>
        <end position="177"/>
    </location>
</feature>
<keyword evidence="7 9" id="KW-0472">Membrane</keyword>
<comment type="similarity">
    <text evidence="2">Belongs to the autoinducer-2 exporter (AI-2E) (TC 2.A.86) family.</text>
</comment>
<feature type="transmembrane region" description="Helical" evidence="9">
    <location>
        <begin position="199"/>
        <end position="218"/>
    </location>
</feature>
<organism evidence="10 11">
    <name type="scientific">Roseiterribacter gracilis</name>
    <dbReference type="NCBI Taxonomy" id="2812848"/>
    <lineage>
        <taxon>Bacteria</taxon>
        <taxon>Pseudomonadati</taxon>
        <taxon>Pseudomonadota</taxon>
        <taxon>Alphaproteobacteria</taxon>
        <taxon>Rhodospirillales</taxon>
        <taxon>Roseiterribacteraceae</taxon>
        <taxon>Roseiterribacter</taxon>
    </lineage>
</organism>
<dbReference type="Proteomes" id="UP000681075">
    <property type="component" value="Unassembled WGS sequence"/>
</dbReference>
<keyword evidence="11" id="KW-1185">Reference proteome</keyword>
<sequence>MTLGARDPGGIAAAPNEPGPASGRGIRVRPTDRRGYETALSILAGLAIVGALYVGREIFIPFVVATLLAFILGPPVRRLRRAGSGRIFSVAIVVAVAVAVVASLGFVVGGQLTALVGQLPDYQRNVQTKLRALKQEGQSDIVTRATNMVETLQAELDGSRDQPKKPAPNVPPTTPPLPVEIHQPPPSSLQLLENFVAPLLRPLGVAALVLVFLIFLLLQREDLRDRLIRIAGSHDIHRTTAALDDAARRVSRYLLVQLFVNAAFGLQIGLGLWLIGIPNPLLWGLAAWVLRFIPVLGPILASLCPIVLGVAVDPGWSMALWTMALFFSVEVVTGNLIEPLLYGHSTGLSPLAYMVAITFWAWLWGPIGLLVATPLTVCLVVLGRHVPQFETIAVLLGNEEVLAPEETFYQRLLAGDAIEAGTQAEAFLTNRTLDAFFADVVLPALALAQNDVDRGSLSPPDQQRLVEHMLSVIDLVSDLAVEESNSPEERAAAPRLEHDVPVLCVPGRGALDMPAAVVVARLLALRDIGTRISSSMSSLATEDLSTVAIACQCFARAPSPAYVRIAHRRLRRGVPPNVPVLLALFGQTSDVERSAESNGAEGVATTLRETVEKLATAVAALRGTNLASRADNAAD</sequence>
<dbReference type="GO" id="GO:0005886">
    <property type="term" value="C:plasma membrane"/>
    <property type="evidence" value="ECO:0007669"/>
    <property type="project" value="UniProtKB-SubCell"/>
</dbReference>
<protein>
    <submittedName>
        <fullName evidence="10">ABC transporter permease</fullName>
    </submittedName>
</protein>
<feature type="transmembrane region" description="Helical" evidence="9">
    <location>
        <begin position="318"/>
        <end position="337"/>
    </location>
</feature>
<proteinExistence type="inferred from homology"/>
<feature type="transmembrane region" description="Helical" evidence="9">
    <location>
        <begin position="288"/>
        <end position="311"/>
    </location>
</feature>
<evidence type="ECO:0000256" key="5">
    <source>
        <dbReference type="ARBA" id="ARBA00022692"/>
    </source>
</evidence>
<keyword evidence="3" id="KW-0813">Transport</keyword>
<comment type="caution">
    <text evidence="10">The sequence shown here is derived from an EMBL/GenBank/DDBJ whole genome shotgun (WGS) entry which is preliminary data.</text>
</comment>
<feature type="transmembrane region" description="Helical" evidence="9">
    <location>
        <begin position="88"/>
        <end position="109"/>
    </location>
</feature>
<keyword evidence="4" id="KW-1003">Cell membrane</keyword>
<keyword evidence="5 9" id="KW-0812">Transmembrane</keyword>
<keyword evidence="6 9" id="KW-1133">Transmembrane helix</keyword>
<name>A0A8S8X7L1_9PROT</name>
<dbReference type="AlphaFoldDB" id="A0A8S8X7L1"/>
<dbReference type="Pfam" id="PF01594">
    <property type="entry name" value="AI-2E_transport"/>
    <property type="match status" value="1"/>
</dbReference>
<evidence type="ECO:0000313" key="10">
    <source>
        <dbReference type="EMBL" id="GIL39698.1"/>
    </source>
</evidence>
<feature type="transmembrane region" description="Helical" evidence="9">
    <location>
        <begin position="35"/>
        <end position="53"/>
    </location>
</feature>
<evidence type="ECO:0000256" key="2">
    <source>
        <dbReference type="ARBA" id="ARBA00009773"/>
    </source>
</evidence>
<gene>
    <name evidence="10" type="ORF">TMPK1_19350</name>
</gene>
<dbReference type="RefSeq" id="WP_420242805.1">
    <property type="nucleotide sequence ID" value="NZ_BOPV01000001.1"/>
</dbReference>
<comment type="subcellular location">
    <subcellularLocation>
        <location evidence="1">Cell membrane</location>
        <topology evidence="1">Multi-pass membrane protein</topology>
    </subcellularLocation>
</comment>
<evidence type="ECO:0000256" key="9">
    <source>
        <dbReference type="SAM" id="Phobius"/>
    </source>
</evidence>
<evidence type="ECO:0000256" key="6">
    <source>
        <dbReference type="ARBA" id="ARBA00022989"/>
    </source>
</evidence>
<feature type="transmembrane region" description="Helical" evidence="9">
    <location>
        <begin position="59"/>
        <end position="76"/>
    </location>
</feature>
<feature type="compositionally biased region" description="Pro residues" evidence="8">
    <location>
        <begin position="165"/>
        <end position="177"/>
    </location>
</feature>
<evidence type="ECO:0000256" key="7">
    <source>
        <dbReference type="ARBA" id="ARBA00023136"/>
    </source>
</evidence>
<feature type="region of interest" description="Disordered" evidence="8">
    <location>
        <begin position="1"/>
        <end position="28"/>
    </location>
</feature>
<accession>A0A8S8X7L1</accession>
<evidence type="ECO:0000313" key="11">
    <source>
        <dbReference type="Proteomes" id="UP000681075"/>
    </source>
</evidence>
<feature type="transmembrane region" description="Helical" evidence="9">
    <location>
        <begin position="253"/>
        <end position="276"/>
    </location>
</feature>
<feature type="transmembrane region" description="Helical" evidence="9">
    <location>
        <begin position="357"/>
        <end position="382"/>
    </location>
</feature>
<evidence type="ECO:0000256" key="3">
    <source>
        <dbReference type="ARBA" id="ARBA00022448"/>
    </source>
</evidence>
<dbReference type="InterPro" id="IPR002549">
    <property type="entry name" value="AI-2E-like"/>
</dbReference>
<dbReference type="PANTHER" id="PTHR21716:SF53">
    <property type="entry name" value="PERMEASE PERM-RELATED"/>
    <property type="match status" value="1"/>
</dbReference>
<reference evidence="10" key="1">
    <citation type="submission" date="2021-02" db="EMBL/GenBank/DDBJ databases">
        <title>Genome sequence of Rhodospirillales sp. strain TMPK1 isolated from soil.</title>
        <authorList>
            <person name="Nakai R."/>
            <person name="Kusada H."/>
            <person name="Tamaki H."/>
        </authorList>
    </citation>
    <scope>NUCLEOTIDE SEQUENCE</scope>
    <source>
        <strain evidence="10">TMPK1</strain>
    </source>
</reference>
<evidence type="ECO:0000256" key="1">
    <source>
        <dbReference type="ARBA" id="ARBA00004651"/>
    </source>
</evidence>
<dbReference type="EMBL" id="BOPV01000001">
    <property type="protein sequence ID" value="GIL39698.1"/>
    <property type="molecule type" value="Genomic_DNA"/>
</dbReference>
<evidence type="ECO:0000256" key="8">
    <source>
        <dbReference type="SAM" id="MobiDB-lite"/>
    </source>
</evidence>
<evidence type="ECO:0000256" key="4">
    <source>
        <dbReference type="ARBA" id="ARBA00022475"/>
    </source>
</evidence>